<dbReference type="Pfam" id="PF20041">
    <property type="entry name" value="DUF6443"/>
    <property type="match status" value="1"/>
</dbReference>
<dbReference type="InterPro" id="IPR050708">
    <property type="entry name" value="T6SS_VgrG/RHS"/>
</dbReference>
<dbReference type="InterPro" id="IPR022385">
    <property type="entry name" value="Rhs_assc_core"/>
</dbReference>
<dbReference type="InterPro" id="IPR045619">
    <property type="entry name" value="DUF6443"/>
</dbReference>
<reference evidence="3 4" key="1">
    <citation type="submission" date="2017-04" db="EMBL/GenBank/DDBJ databases">
        <title>Complete genome sequence of Flavobacterium kingsejong AJ004.</title>
        <authorList>
            <person name="Lee P.C."/>
        </authorList>
    </citation>
    <scope>NUCLEOTIDE SEQUENCE [LARGE SCALE GENOMIC DNA]</scope>
    <source>
        <strain evidence="3 4">AJ004</strain>
    </source>
</reference>
<dbReference type="OrthoDB" id="2972467at2"/>
<proteinExistence type="predicted"/>
<feature type="domain" description="DUF6443" evidence="2">
    <location>
        <begin position="27"/>
        <end position="171"/>
    </location>
</feature>
<feature type="chain" id="PRO_5015578246" description="DUF6443 domain-containing protein" evidence="1">
    <location>
        <begin position="22"/>
        <end position="1165"/>
    </location>
</feature>
<name>A0A2S1LLH6_9FLAO</name>
<dbReference type="AlphaFoldDB" id="A0A2S1LLH6"/>
<evidence type="ECO:0000256" key="1">
    <source>
        <dbReference type="SAM" id="SignalP"/>
    </source>
</evidence>
<dbReference type="PANTHER" id="PTHR32305:SF15">
    <property type="entry name" value="PROTEIN RHSA-RELATED"/>
    <property type="match status" value="1"/>
</dbReference>
<evidence type="ECO:0000259" key="2">
    <source>
        <dbReference type="Pfam" id="PF20041"/>
    </source>
</evidence>
<dbReference type="EMBL" id="CP020919">
    <property type="protein sequence ID" value="AWG24521.1"/>
    <property type="molecule type" value="Genomic_DNA"/>
</dbReference>
<accession>A0A2S1LLH6</accession>
<keyword evidence="1" id="KW-0732">Signal</keyword>
<organism evidence="3 4">
    <name type="scientific">Flavobacterium kingsejongi</name>
    <dbReference type="NCBI Taxonomy" id="1678728"/>
    <lineage>
        <taxon>Bacteria</taxon>
        <taxon>Pseudomonadati</taxon>
        <taxon>Bacteroidota</taxon>
        <taxon>Flavobacteriia</taxon>
        <taxon>Flavobacteriales</taxon>
        <taxon>Flavobacteriaceae</taxon>
        <taxon>Flavobacterium</taxon>
    </lineage>
</organism>
<dbReference type="NCBIfam" id="TIGR03696">
    <property type="entry name" value="Rhs_assc_core"/>
    <property type="match status" value="1"/>
</dbReference>
<dbReference type="RefSeq" id="WP_108736157.1">
    <property type="nucleotide sequence ID" value="NZ_CP020919.1"/>
</dbReference>
<feature type="signal peptide" evidence="1">
    <location>
        <begin position="1"/>
        <end position="21"/>
    </location>
</feature>
<dbReference type="PANTHER" id="PTHR32305">
    <property type="match status" value="1"/>
</dbReference>
<keyword evidence="4" id="KW-1185">Reference proteome</keyword>
<dbReference type="Gene3D" id="2.180.10.10">
    <property type="entry name" value="RHS repeat-associated core"/>
    <property type="match status" value="1"/>
</dbReference>
<evidence type="ECO:0000313" key="4">
    <source>
        <dbReference type="Proteomes" id="UP000244677"/>
    </source>
</evidence>
<gene>
    <name evidence="3" type="ORF">FK004_04350</name>
</gene>
<evidence type="ECO:0000313" key="3">
    <source>
        <dbReference type="EMBL" id="AWG24521.1"/>
    </source>
</evidence>
<dbReference type="KEGG" id="fki:FK004_04350"/>
<protein>
    <recommendedName>
        <fullName evidence="2">DUF6443 domain-containing protein</fullName>
    </recommendedName>
</protein>
<sequence>MKKQYLLIVLLFPLLVLGQSADQNYVKTTTYKKPITLPSFGVPAEDVADIQITYFDGLGRPIQQRAHRQSGTGKDVVTPIFYDAYGRQVKEYLPYPTTTAPQAYDANAITGQSSYYSTPAGLGQPYFETTTNPYSEKLFEASPLNRVLKQAAPGNDWVMGSNHEVKAEYHTNTAADAVRYFKASATWDGNLYNSTLTIAGTSNYAAGELFKNTTRDENNIQTEEFKDKEGRVILKRGYNNAVPHDTYYVYDRYNNLGYVIPPMADGIISPTVLDGVCYQYKYDSRNRLVEKKLPGKQWEYIVYDKLDRVVATGPAYSPFGDGAPGWLMTKYDAFNRVAYTAWLEAGRPYYLTSAGRNIYQLEHANQTLLNEAKNSGTTINGITFHYTSLAVPKLGYHVLQVNYYDDYNFPGAPSNFTATATAAVYYNNTTLQPKGMPTGSWTRALQGVNATAGETVYMLYDLKSRVVQNHATSYQGGFTRSELQYDFAGKILKNITTHNIEGTAAAITTAETFEYTNQSRLLRHKHQVNALAEEILSENSYDERGQLLQKKIGGTGSPLQYVDYDYTVRGWLKAINSAEVRGIPQDLFSYKINYTTVEHDLWGTIPKLYNGNITETFWKTSSDGIWRKYGYAYDGLNRFIQSWYQRPNEANPVTNSYSEGMDYDKNGNTTILIRFGGQDSAPLQMIDELHYTYDANSPNRLMKVKDNTNSPQGFKDSPTDTDDYTYDANGNMTLDNNKGITAISYNHLNLPVKIVFGSESQKIEYLYDAAGGKLEKITTDNTVIRKTSYRDGFQYMEGELGFFPTAEGYVRRNVVKNRVQFNYIYNYTDHLGNVRVSYTKDPLTTSAKIVEENHYYPFGLKHANYNSDQLAFQPNAQDAIILDAFVDPIPLDNYLNYEYKYNGKELQREFGLNMYDYGARNYDPAIGRWMNMDPLAENHHENNPYMYANNNPIIFVDPDGMDFTLTGEAAQDFARGLQRQLSETEASQNFGEDPPKKEKPGIIKQFLLVIPVLGPTIESSDKIEEGDYWGSAASFGMGIMDLFTLGAANKYKTGTAGVVIGTEEILATNATKATTTGLATTGRKFSKHSLERLAERGVTVDMAELAIKKGQKFYDPLNKSVNYILSKGFVSGKSLLVGTNPVTGEITTVIRSSKNLVKTRMVPIK</sequence>
<dbReference type="Proteomes" id="UP000244677">
    <property type="component" value="Chromosome"/>
</dbReference>